<organism evidence="2 3">
    <name type="scientific">Rangifer tarandus platyrhynchus</name>
    <name type="common">Svalbard reindeer</name>
    <dbReference type="NCBI Taxonomy" id="3082113"/>
    <lineage>
        <taxon>Eukaryota</taxon>
        <taxon>Metazoa</taxon>
        <taxon>Chordata</taxon>
        <taxon>Craniata</taxon>
        <taxon>Vertebrata</taxon>
        <taxon>Euteleostomi</taxon>
        <taxon>Mammalia</taxon>
        <taxon>Eutheria</taxon>
        <taxon>Laurasiatheria</taxon>
        <taxon>Artiodactyla</taxon>
        <taxon>Ruminantia</taxon>
        <taxon>Pecora</taxon>
        <taxon>Cervidae</taxon>
        <taxon>Odocoileinae</taxon>
        <taxon>Rangifer</taxon>
    </lineage>
</organism>
<evidence type="ECO:0000313" key="3">
    <source>
        <dbReference type="Proteomes" id="UP001176941"/>
    </source>
</evidence>
<keyword evidence="3" id="KW-1185">Reference proteome</keyword>
<proteinExistence type="predicted"/>
<feature type="region of interest" description="Disordered" evidence="1">
    <location>
        <begin position="52"/>
        <end position="83"/>
    </location>
</feature>
<accession>A0ABN8Z2W7</accession>
<sequence>MSPALSASSASAVYLVTPHKTSPFWGIGASGCPVPSPSVLAPVTSWNMKDCAPRPCSEPVRAETGRASPGATEGREGRSVSPDHHCTLTRVLGTKSCFPEPASSGTSNILMLSPSSFCIKKEKKSKKKKKHTLKPTWRKEVFSFYIDI</sequence>
<evidence type="ECO:0000256" key="1">
    <source>
        <dbReference type="SAM" id="MobiDB-lite"/>
    </source>
</evidence>
<dbReference type="Proteomes" id="UP001176941">
    <property type="component" value="Chromosome 27"/>
</dbReference>
<name>A0ABN8Z2W7_RANTA</name>
<feature type="compositionally biased region" description="Basic and acidic residues" evidence="1">
    <location>
        <begin position="73"/>
        <end position="83"/>
    </location>
</feature>
<reference evidence="2" key="1">
    <citation type="submission" date="2023-04" db="EMBL/GenBank/DDBJ databases">
        <authorList>
            <consortium name="ELIXIR-Norway"/>
        </authorList>
    </citation>
    <scope>NUCLEOTIDE SEQUENCE [LARGE SCALE GENOMIC DNA]</scope>
</reference>
<gene>
    <name evidence="2" type="ORF">MRATA1EN1_LOCUS17046</name>
</gene>
<dbReference type="EMBL" id="OX459963">
    <property type="protein sequence ID" value="CAI9168084.1"/>
    <property type="molecule type" value="Genomic_DNA"/>
</dbReference>
<protein>
    <submittedName>
        <fullName evidence="2">Uncharacterized protein</fullName>
    </submittedName>
</protein>
<evidence type="ECO:0000313" key="2">
    <source>
        <dbReference type="EMBL" id="CAI9168084.1"/>
    </source>
</evidence>